<proteinExistence type="predicted"/>
<dbReference type="PANTHER" id="PTHR43272">
    <property type="entry name" value="LONG-CHAIN-FATTY-ACID--COA LIGASE"/>
    <property type="match status" value="1"/>
</dbReference>
<dbReference type="SUPFAM" id="SSF56801">
    <property type="entry name" value="Acetyl-CoA synthetase-like"/>
    <property type="match status" value="1"/>
</dbReference>
<organism evidence="4 5">
    <name type="scientific">Candidatus Thiomargarita nelsonii</name>
    <dbReference type="NCBI Taxonomy" id="1003181"/>
    <lineage>
        <taxon>Bacteria</taxon>
        <taxon>Pseudomonadati</taxon>
        <taxon>Pseudomonadota</taxon>
        <taxon>Gammaproteobacteria</taxon>
        <taxon>Thiotrichales</taxon>
        <taxon>Thiotrichaceae</taxon>
        <taxon>Thiomargarita</taxon>
    </lineage>
</organism>
<dbReference type="InterPro" id="IPR020845">
    <property type="entry name" value="AMP-binding_CS"/>
</dbReference>
<dbReference type="EMBL" id="JSZA02000015">
    <property type="protein sequence ID" value="TGO03502.1"/>
    <property type="molecule type" value="Genomic_DNA"/>
</dbReference>
<evidence type="ECO:0000256" key="2">
    <source>
        <dbReference type="ARBA" id="ARBA00022840"/>
    </source>
</evidence>
<keyword evidence="1" id="KW-0547">Nucleotide-binding</keyword>
<keyword evidence="5" id="KW-1185">Reference proteome</keyword>
<protein>
    <submittedName>
        <fullName evidence="4">AMP-dependent synthetase</fullName>
    </submittedName>
</protein>
<dbReference type="GO" id="GO:0005524">
    <property type="term" value="F:ATP binding"/>
    <property type="evidence" value="ECO:0007669"/>
    <property type="project" value="UniProtKB-KW"/>
</dbReference>
<gene>
    <name evidence="4" type="ORF">PN36_05575</name>
</gene>
<dbReference type="InterPro" id="IPR042099">
    <property type="entry name" value="ANL_N_sf"/>
</dbReference>
<feature type="domain" description="AMP-dependent synthetase/ligase" evidence="3">
    <location>
        <begin position="21"/>
        <end position="430"/>
    </location>
</feature>
<evidence type="ECO:0000256" key="1">
    <source>
        <dbReference type="ARBA" id="ARBA00022741"/>
    </source>
</evidence>
<dbReference type="AlphaFoldDB" id="A0A4E0R4W5"/>
<sequence>MIGQDIINSQIASVNTLPALFRERVKRTPQQVAYRYFDKDDKSWQSLTWANMSQQVARWQAALRQENLAPGDRVAIMLHNCPQWVMFDQAALGLGLVTVPLYTDDRPDNVAYIINQAEVKLLLLGGATQWKRLYTVRDELSSLRHILSIKAFDDKNFEESRLVFLEHWLVDEQSALCAEESPPDNLASIVYTSGTTGSPKGVMLSHSNMLRNAQAAASCMNFNPDDLFLSFLPLSHTLERTDGYYLPMVVGAPVAYARSIPQLAMDLTTLCPTALISVPRIYEQVYAKIQNQLEKKSALAQKLFTLTVEVGWRRFEYRQGRAAWHPRLLLWPLLRRLVATPVLDKLGGRMRVAISGGAALSPTIAKLFIGLGLNLLQGYGLTETSPVISVNRPEDNVPESIGTILPGVEVKVDDNGELLTKSPYVMLGYWKNPTATQEIIDEGGWLHTGDKARQDEQGHLYITGRIKEIIVMGNGEKVPPADMEIMICTDPLFEQVMIVGEAKPFLGALLVLNAEHWQSFAKDLNAETLQEKAVHQAIGKRLNKHLKDFPGYAQIRRVSLSLEPWTIDNGLLTPTLKMKRARILERYAAEIEQLYKGF</sequence>
<accession>A0A4E0R4W5</accession>
<evidence type="ECO:0000313" key="4">
    <source>
        <dbReference type="EMBL" id="TGO03502.1"/>
    </source>
</evidence>
<evidence type="ECO:0000313" key="5">
    <source>
        <dbReference type="Proteomes" id="UP000030428"/>
    </source>
</evidence>
<dbReference type="GO" id="GO:0016020">
    <property type="term" value="C:membrane"/>
    <property type="evidence" value="ECO:0007669"/>
    <property type="project" value="TreeGrafter"/>
</dbReference>
<dbReference type="Proteomes" id="UP000030428">
    <property type="component" value="Unassembled WGS sequence"/>
</dbReference>
<dbReference type="PROSITE" id="PS00455">
    <property type="entry name" value="AMP_BINDING"/>
    <property type="match status" value="1"/>
</dbReference>
<comment type="caution">
    <text evidence="4">The sequence shown here is derived from an EMBL/GenBank/DDBJ whole genome shotgun (WGS) entry which is preliminary data.</text>
</comment>
<name>A0A4E0R4W5_9GAMM</name>
<dbReference type="Pfam" id="PF00501">
    <property type="entry name" value="AMP-binding"/>
    <property type="match status" value="1"/>
</dbReference>
<dbReference type="GO" id="GO:0004467">
    <property type="term" value="F:long-chain fatty acid-CoA ligase activity"/>
    <property type="evidence" value="ECO:0007669"/>
    <property type="project" value="TreeGrafter"/>
</dbReference>
<dbReference type="InterPro" id="IPR000873">
    <property type="entry name" value="AMP-dep_synth/lig_dom"/>
</dbReference>
<evidence type="ECO:0000259" key="3">
    <source>
        <dbReference type="Pfam" id="PF00501"/>
    </source>
</evidence>
<dbReference type="Gene3D" id="3.40.50.12780">
    <property type="entry name" value="N-terminal domain of ligase-like"/>
    <property type="match status" value="1"/>
</dbReference>
<dbReference type="Pfam" id="PF23562">
    <property type="entry name" value="AMP-binding_C_3"/>
    <property type="match status" value="1"/>
</dbReference>
<keyword evidence="2" id="KW-0067">ATP-binding</keyword>
<dbReference type="PANTHER" id="PTHR43272:SF33">
    <property type="entry name" value="AMP-BINDING DOMAIN-CONTAINING PROTEIN-RELATED"/>
    <property type="match status" value="1"/>
</dbReference>
<reference evidence="4 5" key="1">
    <citation type="journal article" date="2016" name="Front. Microbiol.">
        <title>Single-Cell (Meta-)Genomics of a Dimorphic Candidatus Thiomargarita nelsonii Reveals Genomic Plasticity.</title>
        <authorList>
            <person name="Flood B.E."/>
            <person name="Fliss P."/>
            <person name="Jones D.S."/>
            <person name="Dick G.J."/>
            <person name="Jain S."/>
            <person name="Kaster A.K."/>
            <person name="Winkel M."/>
            <person name="Mussmann M."/>
            <person name="Bailey J."/>
        </authorList>
    </citation>
    <scope>NUCLEOTIDE SEQUENCE [LARGE SCALE GENOMIC DNA]</scope>
    <source>
        <strain evidence="4">Hydrate Ridge</strain>
    </source>
</reference>
<dbReference type="CDD" id="cd05907">
    <property type="entry name" value="VL_LC_FACS_like"/>
    <property type="match status" value="1"/>
</dbReference>